<reference evidence="7 8" key="1">
    <citation type="submission" date="2017-09" db="EMBL/GenBank/DDBJ databases">
        <title>Sphingomonas ginsenosidimutans KACC 14949, whole genome shotgun sequence.</title>
        <authorList>
            <person name="Feng G."/>
            <person name="Zhu H."/>
        </authorList>
    </citation>
    <scope>NUCLEOTIDE SEQUENCE [LARGE SCALE GENOMIC DNA]</scope>
    <source>
        <strain evidence="7 8">KACC 14949</strain>
    </source>
</reference>
<protein>
    <submittedName>
        <fullName evidence="7">Aminopeptidase</fullName>
    </submittedName>
</protein>
<gene>
    <name evidence="7" type="ORF">COA17_04790</name>
</gene>
<evidence type="ECO:0000256" key="5">
    <source>
        <dbReference type="ARBA" id="ARBA00023211"/>
    </source>
</evidence>
<dbReference type="RefSeq" id="WP_096610424.1">
    <property type="nucleotide sequence ID" value="NZ_NWVD01000001.1"/>
</dbReference>
<dbReference type="GO" id="GO:0006508">
    <property type="term" value="P:proteolysis"/>
    <property type="evidence" value="ECO:0007669"/>
    <property type="project" value="UniProtKB-KW"/>
</dbReference>
<dbReference type="GO" id="GO:0005737">
    <property type="term" value="C:cytoplasm"/>
    <property type="evidence" value="ECO:0007669"/>
    <property type="project" value="InterPro"/>
</dbReference>
<dbReference type="InterPro" id="IPR011356">
    <property type="entry name" value="Leucine_aapep/pepB"/>
</dbReference>
<evidence type="ECO:0000313" key="7">
    <source>
        <dbReference type="EMBL" id="PCG10699.1"/>
    </source>
</evidence>
<evidence type="ECO:0000256" key="1">
    <source>
        <dbReference type="ARBA" id="ARBA00009528"/>
    </source>
</evidence>
<dbReference type="InterPro" id="IPR043472">
    <property type="entry name" value="Macro_dom-like"/>
</dbReference>
<proteinExistence type="inferred from homology"/>
<comment type="similarity">
    <text evidence="1">Belongs to the peptidase M17 family.</text>
</comment>
<dbReference type="Proteomes" id="UP000218784">
    <property type="component" value="Unassembled WGS sequence"/>
</dbReference>
<name>A0A2A4I3D1_9SPHN</name>
<comment type="caution">
    <text evidence="7">The sequence shown here is derived from an EMBL/GenBank/DDBJ whole genome shotgun (WGS) entry which is preliminary data.</text>
</comment>
<dbReference type="Gene3D" id="3.40.630.10">
    <property type="entry name" value="Zn peptidases"/>
    <property type="match status" value="1"/>
</dbReference>
<evidence type="ECO:0000256" key="2">
    <source>
        <dbReference type="ARBA" id="ARBA00022438"/>
    </source>
</evidence>
<dbReference type="PRINTS" id="PR00481">
    <property type="entry name" value="LAMNOPPTDASE"/>
</dbReference>
<evidence type="ECO:0000313" key="8">
    <source>
        <dbReference type="Proteomes" id="UP000218784"/>
    </source>
</evidence>
<accession>A0A2A4I3D1</accession>
<dbReference type="GO" id="GO:0030145">
    <property type="term" value="F:manganese ion binding"/>
    <property type="evidence" value="ECO:0007669"/>
    <property type="project" value="InterPro"/>
</dbReference>
<dbReference type="Pfam" id="PF00883">
    <property type="entry name" value="Peptidase_M17"/>
    <property type="match status" value="1"/>
</dbReference>
<feature type="domain" description="Cytosol aminopeptidase" evidence="6">
    <location>
        <begin position="313"/>
        <end position="320"/>
    </location>
</feature>
<dbReference type="PROSITE" id="PS00631">
    <property type="entry name" value="CYTOSOL_AP"/>
    <property type="match status" value="1"/>
</dbReference>
<dbReference type="AlphaFoldDB" id="A0A2A4I3D1"/>
<keyword evidence="3" id="KW-0645">Protease</keyword>
<evidence type="ECO:0000256" key="3">
    <source>
        <dbReference type="ARBA" id="ARBA00022670"/>
    </source>
</evidence>
<sequence length="467" mass="49085">MTDFAALLQPDRGQPARTIHVVRPEEYDGWLATQPARVRTAVVAARVTGKAGNRAILPGESPDDWSMLLLCDEALDSPWRIASLGDGLPEGTYRLAGDGADNGAVGAAGLGWLLAQHRFARYRKPDPVGARILLTPEVAAIDETVRIAAATARVRDLVDTGASDMGPAELEAEADTLAAAHGATVTVTRGDALATGYPMIHAVGQAAAKDRAPRLIEVEWGDPAHPRIAIVGKGVCFDSGGLDIKPSAGMRLMKKDMGGAAHALALAALVMQARLRVRLHLLIPAVENAISGNAFRPGDVLATRAGVTVENTNTDAEGRLILGDALTKAGEAAPDLILDFATLTGAARVALGPDLPATFVNDEALATDLFAAATAVRDPLWRLPLWDGYDDMLRSDMADMVNAPDGGFAGAITAALFLRRFVPAGTPWAHLDTFAWRPTGKPARPKGGEAYGLRAAYALLKGRFGCK</sequence>
<dbReference type="PANTHER" id="PTHR11963:SF20">
    <property type="entry name" value="PEPTIDASE B"/>
    <property type="match status" value="1"/>
</dbReference>
<evidence type="ECO:0000256" key="4">
    <source>
        <dbReference type="ARBA" id="ARBA00022801"/>
    </source>
</evidence>
<dbReference type="InterPro" id="IPR048816">
    <property type="entry name" value="Peptidase_M17_N_1"/>
</dbReference>
<keyword evidence="4" id="KW-0378">Hydrolase</keyword>
<dbReference type="EMBL" id="NWVD01000001">
    <property type="protein sequence ID" value="PCG10699.1"/>
    <property type="molecule type" value="Genomic_DNA"/>
</dbReference>
<dbReference type="CDD" id="cd00433">
    <property type="entry name" value="Peptidase_M17"/>
    <property type="match status" value="1"/>
</dbReference>
<keyword evidence="8" id="KW-1185">Reference proteome</keyword>
<dbReference type="SUPFAM" id="SSF53187">
    <property type="entry name" value="Zn-dependent exopeptidases"/>
    <property type="match status" value="1"/>
</dbReference>
<dbReference type="Gene3D" id="3.40.220.10">
    <property type="entry name" value="Leucine Aminopeptidase, subunit E, domain 1"/>
    <property type="match status" value="1"/>
</dbReference>
<keyword evidence="5" id="KW-0464">Manganese</keyword>
<dbReference type="GO" id="GO:0070006">
    <property type="term" value="F:metalloaminopeptidase activity"/>
    <property type="evidence" value="ECO:0007669"/>
    <property type="project" value="InterPro"/>
</dbReference>
<dbReference type="Pfam" id="PF21337">
    <property type="entry name" value="Peptidase_M17_N_1"/>
    <property type="match status" value="1"/>
</dbReference>
<dbReference type="InterPro" id="IPR000819">
    <property type="entry name" value="Peptidase_M17_C"/>
</dbReference>
<evidence type="ECO:0000259" key="6">
    <source>
        <dbReference type="PROSITE" id="PS00631"/>
    </source>
</evidence>
<keyword evidence="2 7" id="KW-0031">Aminopeptidase</keyword>
<organism evidence="7 8">
    <name type="scientific">Sphingomonas ginsenosidimutans</name>
    <dbReference type="NCBI Taxonomy" id="862134"/>
    <lineage>
        <taxon>Bacteria</taxon>
        <taxon>Pseudomonadati</taxon>
        <taxon>Pseudomonadota</taxon>
        <taxon>Alphaproteobacteria</taxon>
        <taxon>Sphingomonadales</taxon>
        <taxon>Sphingomonadaceae</taxon>
        <taxon>Sphingomonas</taxon>
    </lineage>
</organism>
<dbReference type="PANTHER" id="PTHR11963">
    <property type="entry name" value="LEUCINE AMINOPEPTIDASE-RELATED"/>
    <property type="match status" value="1"/>
</dbReference>